<organism evidence="1">
    <name type="scientific">Streptomyces sp. Y1</name>
    <dbReference type="NCBI Taxonomy" id="3238634"/>
    <lineage>
        <taxon>Bacteria</taxon>
        <taxon>Bacillati</taxon>
        <taxon>Actinomycetota</taxon>
        <taxon>Actinomycetes</taxon>
        <taxon>Kitasatosporales</taxon>
        <taxon>Streptomycetaceae</taxon>
        <taxon>Streptomyces</taxon>
    </lineage>
</organism>
<gene>
    <name evidence="1" type="ORF">AB2U05_07840</name>
</gene>
<sequence>MFISNPREFRQLARKQALRIPLSRIRKFDRTQRDGAATVASLPCGTREGSGVSRLSGGADGSLGIAAAIRAVFVSDGAVHALDDPELGDITGAVRRLRHDGRDLVAKRRSWAAAHAERALAAEAVRRLGALAVDGFGRIEVCVPDLVPLDDRTAALVSPYLGRPLSASTDGLAGLSAKEIEDFLLAVLGCGVEASGCIPRNMFRRSGRTVLIDWEDALLVPAGTAAPGALTVMKWDIAWSDLAGRDLGLRKRITAEGDEEPTLDGFEAVLAAWLPAGLAAREVRRRGIELTLASELPTVRPKSASAARLGHLAEDVLPPGLGVFHTVLTARLRADQGEDAYADLLHRLDALTERARANSGRGLERLRRPWVLALFSTAELQLATDHQSLEQLVVRLEELRGVGGWDAARERAEVAEEVTARIARTAQGSLGLEGLELILRGSCAQGVLGRDSDVDFELSSPDHPNGHRALEDLVIEALACLGLAAEGSAARPTERDVVSADGMLSRDLHEWFELRRPGMDHHSLGWVATAIAAPSTAVTSRPSEYEQRGRELTAKYLWFESRALLARLVFTRAAAAPPPVKLVAQLSLLNELVSGDEAAEVEALVRRAFALREAADPAPPAPDLDVEVEQLAHRLDVLRRRLGVPGPRKL</sequence>
<reference evidence="1" key="1">
    <citation type="submission" date="2024-07" db="EMBL/GenBank/DDBJ databases">
        <authorList>
            <person name="Yu S.T."/>
        </authorList>
    </citation>
    <scope>NUCLEOTIDE SEQUENCE</scope>
    <source>
        <strain evidence="1">Y1</strain>
    </source>
</reference>
<protein>
    <recommendedName>
        <fullName evidence="2">Polymerase nucleotidyl transferase domain-containing protein</fullName>
    </recommendedName>
</protein>
<evidence type="ECO:0008006" key="2">
    <source>
        <dbReference type="Google" id="ProtNLM"/>
    </source>
</evidence>
<dbReference type="AlphaFoldDB" id="A0AB39TCU6"/>
<dbReference type="RefSeq" id="WP_369182861.1">
    <property type="nucleotide sequence ID" value="NZ_CP163445.1"/>
</dbReference>
<name>A0AB39TCU6_9ACTN</name>
<accession>A0AB39TCU6</accession>
<evidence type="ECO:0000313" key="1">
    <source>
        <dbReference type="EMBL" id="XDQ78390.1"/>
    </source>
</evidence>
<dbReference type="EMBL" id="CP163445">
    <property type="protein sequence ID" value="XDQ78390.1"/>
    <property type="molecule type" value="Genomic_DNA"/>
</dbReference>
<proteinExistence type="predicted"/>